<name>A0A1M6KXN6_9FIRM</name>
<keyword evidence="5" id="KW-0408">Iron</keyword>
<proteinExistence type="inferred from homology"/>
<dbReference type="GO" id="GO:0051536">
    <property type="term" value="F:iron-sulfur cluster binding"/>
    <property type="evidence" value="ECO:0007669"/>
    <property type="project" value="UniProtKB-KW"/>
</dbReference>
<evidence type="ECO:0000256" key="3">
    <source>
        <dbReference type="ARBA" id="ARBA00022723"/>
    </source>
</evidence>
<evidence type="ECO:0000256" key="4">
    <source>
        <dbReference type="ARBA" id="ARBA00022898"/>
    </source>
</evidence>
<evidence type="ECO:0000259" key="8">
    <source>
        <dbReference type="Pfam" id="PF00266"/>
    </source>
</evidence>
<dbReference type="Gene3D" id="1.10.260.50">
    <property type="match status" value="1"/>
</dbReference>
<dbReference type="Pfam" id="PF00266">
    <property type="entry name" value="Aminotran_5"/>
    <property type="match status" value="1"/>
</dbReference>
<dbReference type="InterPro" id="IPR000192">
    <property type="entry name" value="Aminotrans_V_dom"/>
</dbReference>
<dbReference type="InterPro" id="IPR016454">
    <property type="entry name" value="Cysteine_dSase"/>
</dbReference>
<feature type="domain" description="Aminotransferase class V" evidence="8">
    <location>
        <begin position="3"/>
        <end position="368"/>
    </location>
</feature>
<evidence type="ECO:0000256" key="6">
    <source>
        <dbReference type="ARBA" id="ARBA00023014"/>
    </source>
</evidence>
<comment type="similarity">
    <text evidence="2">Belongs to the class-V pyridoxal-phosphate-dependent aminotransferase family. NifS/IscS subfamily.</text>
</comment>
<dbReference type="InterPro" id="IPR015421">
    <property type="entry name" value="PyrdxlP-dep_Trfase_major"/>
</dbReference>
<dbReference type="InterPro" id="IPR015424">
    <property type="entry name" value="PyrdxlP-dep_Trfase"/>
</dbReference>
<evidence type="ECO:0000313" key="10">
    <source>
        <dbReference type="Proteomes" id="UP000184386"/>
    </source>
</evidence>
<reference evidence="9 10" key="1">
    <citation type="submission" date="2016-11" db="EMBL/GenBank/DDBJ databases">
        <authorList>
            <person name="Jaros S."/>
            <person name="Januszkiewicz K."/>
            <person name="Wedrychowicz H."/>
        </authorList>
    </citation>
    <scope>NUCLEOTIDE SEQUENCE [LARGE SCALE GENOMIC DNA]</scope>
    <source>
        <strain evidence="9 10">DSM 15929</strain>
    </source>
</reference>
<keyword evidence="3" id="KW-0479">Metal-binding</keyword>
<evidence type="ECO:0000256" key="7">
    <source>
        <dbReference type="RuleBase" id="RU004504"/>
    </source>
</evidence>
<dbReference type="SUPFAM" id="SSF53383">
    <property type="entry name" value="PLP-dependent transferases"/>
    <property type="match status" value="1"/>
</dbReference>
<dbReference type="PIRSF" id="PIRSF005572">
    <property type="entry name" value="NifS"/>
    <property type="match status" value="1"/>
</dbReference>
<dbReference type="STRING" id="1121322.SAMN02745136_00619"/>
<dbReference type="PROSITE" id="PS00595">
    <property type="entry name" value="AA_TRANSFER_CLASS_5"/>
    <property type="match status" value="1"/>
</dbReference>
<comment type="cofactor">
    <cofactor evidence="1 7">
        <name>pyridoxal 5'-phosphate</name>
        <dbReference type="ChEBI" id="CHEBI:597326"/>
    </cofactor>
</comment>
<dbReference type="GO" id="GO:0003824">
    <property type="term" value="F:catalytic activity"/>
    <property type="evidence" value="ECO:0007669"/>
    <property type="project" value="UniProtKB-ARBA"/>
</dbReference>
<dbReference type="InterPro" id="IPR015422">
    <property type="entry name" value="PyrdxlP-dep_Trfase_small"/>
</dbReference>
<keyword evidence="4" id="KW-0663">Pyridoxal phosphate</keyword>
<protein>
    <submittedName>
        <fullName evidence="9">Cysteine desulfurase</fullName>
    </submittedName>
</protein>
<accession>A0A1M6KXN6</accession>
<evidence type="ECO:0000256" key="5">
    <source>
        <dbReference type="ARBA" id="ARBA00023004"/>
    </source>
</evidence>
<dbReference type="Gene3D" id="3.90.1150.10">
    <property type="entry name" value="Aspartate Aminotransferase, domain 1"/>
    <property type="match status" value="1"/>
</dbReference>
<keyword evidence="6" id="KW-0411">Iron-sulfur</keyword>
<sequence>MEIYLDNAATTRPYDSVRRIVSETLDSDYGNPSSMHGMGVKAERYVKEAAEIIAKNLKAEPKEIIFTSGGTESNNLAIIGTALALKRKGNHIITTVIEHPSVHNPLLFLEENGYRVSYIPVDSLGRIKEEELLEAVCEDTILVSLMYVNNEVGSVLQLSELSRKIKEKNPSVYIHADAIQAFGKYRIYPAREGIDLLSASGHKIHGPKGVGFLYVNSKVKIKPVLFGGGQQKGMRSGTENVPGIAGLGQAVKECFSDLEERIRKLYEIKEYFISQVGEIEGTSVNCIGENIKDTAPHILSVSFEGIKSEVLLHALEDKGVYVSAGSACASNHPGLSGTLKAVGIQKDLLDSTLRFSFSGFTTREEITRTVEILKELVPVLRKYSRR</sequence>
<dbReference type="EMBL" id="FRAC01000006">
    <property type="protein sequence ID" value="SHJ63738.1"/>
    <property type="molecule type" value="Genomic_DNA"/>
</dbReference>
<dbReference type="RefSeq" id="WP_073272761.1">
    <property type="nucleotide sequence ID" value="NZ_FRAC01000006.1"/>
</dbReference>
<keyword evidence="10" id="KW-1185">Reference proteome</keyword>
<dbReference type="GO" id="GO:0046872">
    <property type="term" value="F:metal ion binding"/>
    <property type="evidence" value="ECO:0007669"/>
    <property type="project" value="UniProtKB-KW"/>
</dbReference>
<dbReference type="OrthoDB" id="9808002at2"/>
<dbReference type="PANTHER" id="PTHR11601">
    <property type="entry name" value="CYSTEINE DESULFURYLASE FAMILY MEMBER"/>
    <property type="match status" value="1"/>
</dbReference>
<evidence type="ECO:0000313" key="9">
    <source>
        <dbReference type="EMBL" id="SHJ63738.1"/>
    </source>
</evidence>
<gene>
    <name evidence="9" type="ORF">SAMN02745136_00619</name>
</gene>
<dbReference type="Gene3D" id="3.40.640.10">
    <property type="entry name" value="Type I PLP-dependent aspartate aminotransferase-like (Major domain)"/>
    <property type="match status" value="1"/>
</dbReference>
<organism evidence="9 10">
    <name type="scientific">Anaerocolumna jejuensis DSM 15929</name>
    <dbReference type="NCBI Taxonomy" id="1121322"/>
    <lineage>
        <taxon>Bacteria</taxon>
        <taxon>Bacillati</taxon>
        <taxon>Bacillota</taxon>
        <taxon>Clostridia</taxon>
        <taxon>Lachnospirales</taxon>
        <taxon>Lachnospiraceae</taxon>
        <taxon>Anaerocolumna</taxon>
    </lineage>
</organism>
<dbReference type="InterPro" id="IPR020578">
    <property type="entry name" value="Aminotrans_V_PyrdxlP_BS"/>
</dbReference>
<dbReference type="PANTHER" id="PTHR11601:SF50">
    <property type="entry name" value="CYSTEINE DESULFURASE ISCS 2-RELATED"/>
    <property type="match status" value="1"/>
</dbReference>
<evidence type="ECO:0000256" key="2">
    <source>
        <dbReference type="ARBA" id="ARBA00006490"/>
    </source>
</evidence>
<dbReference type="Proteomes" id="UP000184386">
    <property type="component" value="Unassembled WGS sequence"/>
</dbReference>
<evidence type="ECO:0000256" key="1">
    <source>
        <dbReference type="ARBA" id="ARBA00001933"/>
    </source>
</evidence>
<dbReference type="AlphaFoldDB" id="A0A1M6KXN6"/>